<evidence type="ECO:0000256" key="3">
    <source>
        <dbReference type="PROSITE-ProRule" id="PRU00339"/>
    </source>
</evidence>
<dbReference type="InterPro" id="IPR050168">
    <property type="entry name" value="AAA_ATPase_domain"/>
</dbReference>
<keyword evidence="2 4" id="KW-0067">ATP-binding</keyword>
<dbReference type="PROSITE" id="PS50005">
    <property type="entry name" value="TPR"/>
    <property type="match status" value="2"/>
</dbReference>
<sequence length="441" mass="49785">MQEELIQNLREALKLSPQNIPLRLTLAEALLNNNLMQEAEAEYKIVLEAEPQNIQAKSGLAKIYFAQQKYSTAIVILEDLIELKPNDVSLLMLLSRSLLRNDERNKAMDYYKQALQLNPSLLDEELDQHLRKPSTAPQGEVEELLDSIEREVRNMERPTINFDDVGGMNKVKEEIKIKIIQPMLHPELYKAYGKKVGGGILLYGPPGCGKTHLARATAGQINASFISVGIHDVLDMWMGQSESKLHQIFELARRRTPCVLFFDEIDALGASRSDMRHSSSKTLINQFLTEMDGLDASNDGVLILGATNAPWHLDGAFRRPGRFDRIIFVQPPDVEGRDSILKILLKDKPLDNVDYAALAKQTADFSGADLRAVIDIAIEEKLRESFEKGIPQPIRTKDLLASLKQVKPSTKEWFNTARNYALYANDSGLYDEILEYLKIKK</sequence>
<accession>A0ABW3K2U5</accession>
<protein>
    <submittedName>
        <fullName evidence="6">AAA family ATPase</fullName>
    </submittedName>
</protein>
<dbReference type="Gene3D" id="1.25.40.10">
    <property type="entry name" value="Tetratricopeptide repeat domain"/>
    <property type="match status" value="1"/>
</dbReference>
<dbReference type="EMBL" id="JBHTKA010000004">
    <property type="protein sequence ID" value="MFD1000519.1"/>
    <property type="molecule type" value="Genomic_DNA"/>
</dbReference>
<dbReference type="Pfam" id="PF14559">
    <property type="entry name" value="TPR_19"/>
    <property type="match status" value="1"/>
</dbReference>
<feature type="repeat" description="TPR" evidence="3">
    <location>
        <begin position="88"/>
        <end position="121"/>
    </location>
</feature>
<dbReference type="PANTHER" id="PTHR23077">
    <property type="entry name" value="AAA-FAMILY ATPASE"/>
    <property type="match status" value="1"/>
</dbReference>
<comment type="similarity">
    <text evidence="4">Belongs to the AAA ATPase family.</text>
</comment>
<keyword evidence="1 4" id="KW-0547">Nucleotide-binding</keyword>
<proteinExistence type="inferred from homology"/>
<dbReference type="InterPro" id="IPR003593">
    <property type="entry name" value="AAA+_ATPase"/>
</dbReference>
<dbReference type="Pfam" id="PF00004">
    <property type="entry name" value="AAA"/>
    <property type="match status" value="1"/>
</dbReference>
<evidence type="ECO:0000313" key="7">
    <source>
        <dbReference type="Proteomes" id="UP001597112"/>
    </source>
</evidence>
<dbReference type="RefSeq" id="WP_377579958.1">
    <property type="nucleotide sequence ID" value="NZ_JBHTKA010000004.1"/>
</dbReference>
<evidence type="ECO:0000256" key="4">
    <source>
        <dbReference type="RuleBase" id="RU003651"/>
    </source>
</evidence>
<dbReference type="Proteomes" id="UP001597112">
    <property type="component" value="Unassembled WGS sequence"/>
</dbReference>
<keyword evidence="7" id="KW-1185">Reference proteome</keyword>
<gene>
    <name evidence="6" type="ORF">ACFQ21_14435</name>
</gene>
<comment type="caution">
    <text evidence="6">The sequence shown here is derived from an EMBL/GenBank/DDBJ whole genome shotgun (WGS) entry which is preliminary data.</text>
</comment>
<dbReference type="SUPFAM" id="SSF52540">
    <property type="entry name" value="P-loop containing nucleoside triphosphate hydrolases"/>
    <property type="match status" value="1"/>
</dbReference>
<evidence type="ECO:0000256" key="2">
    <source>
        <dbReference type="ARBA" id="ARBA00022840"/>
    </source>
</evidence>
<organism evidence="6 7">
    <name type="scientific">Ohtaekwangia kribbensis</name>
    <dbReference type="NCBI Taxonomy" id="688913"/>
    <lineage>
        <taxon>Bacteria</taxon>
        <taxon>Pseudomonadati</taxon>
        <taxon>Bacteroidota</taxon>
        <taxon>Cytophagia</taxon>
        <taxon>Cytophagales</taxon>
        <taxon>Fulvivirgaceae</taxon>
        <taxon>Ohtaekwangia</taxon>
    </lineage>
</organism>
<dbReference type="InterPro" id="IPR003960">
    <property type="entry name" value="ATPase_AAA_CS"/>
</dbReference>
<feature type="domain" description="AAA+ ATPase" evidence="5">
    <location>
        <begin position="196"/>
        <end position="333"/>
    </location>
</feature>
<dbReference type="PANTHER" id="PTHR23077:SF171">
    <property type="entry name" value="NUCLEAR VALOSIN-CONTAINING PROTEIN-LIKE"/>
    <property type="match status" value="1"/>
</dbReference>
<reference evidence="7" key="1">
    <citation type="journal article" date="2019" name="Int. J. Syst. Evol. Microbiol.">
        <title>The Global Catalogue of Microorganisms (GCM) 10K type strain sequencing project: providing services to taxonomists for standard genome sequencing and annotation.</title>
        <authorList>
            <consortium name="The Broad Institute Genomics Platform"/>
            <consortium name="The Broad Institute Genome Sequencing Center for Infectious Disease"/>
            <person name="Wu L."/>
            <person name="Ma J."/>
        </authorList>
    </citation>
    <scope>NUCLEOTIDE SEQUENCE [LARGE SCALE GENOMIC DNA]</scope>
    <source>
        <strain evidence="7">CCUG 58938</strain>
    </source>
</reference>
<dbReference type="SMART" id="SM00382">
    <property type="entry name" value="AAA"/>
    <property type="match status" value="1"/>
</dbReference>
<dbReference type="Pfam" id="PF13181">
    <property type="entry name" value="TPR_8"/>
    <property type="match status" value="1"/>
</dbReference>
<feature type="repeat" description="TPR" evidence="3">
    <location>
        <begin position="54"/>
        <end position="87"/>
    </location>
</feature>
<evidence type="ECO:0000313" key="6">
    <source>
        <dbReference type="EMBL" id="MFD1000519.1"/>
    </source>
</evidence>
<dbReference type="Gene3D" id="1.10.8.60">
    <property type="match status" value="1"/>
</dbReference>
<evidence type="ECO:0000259" key="5">
    <source>
        <dbReference type="SMART" id="SM00382"/>
    </source>
</evidence>
<dbReference type="Gene3D" id="3.40.50.300">
    <property type="entry name" value="P-loop containing nucleotide triphosphate hydrolases"/>
    <property type="match status" value="1"/>
</dbReference>
<dbReference type="SMART" id="SM00028">
    <property type="entry name" value="TPR"/>
    <property type="match status" value="3"/>
</dbReference>
<dbReference type="Pfam" id="PF17862">
    <property type="entry name" value="AAA_lid_3"/>
    <property type="match status" value="1"/>
</dbReference>
<dbReference type="PROSITE" id="PS00674">
    <property type="entry name" value="AAA"/>
    <property type="match status" value="1"/>
</dbReference>
<dbReference type="InterPro" id="IPR003959">
    <property type="entry name" value="ATPase_AAA_core"/>
</dbReference>
<keyword evidence="3" id="KW-0802">TPR repeat</keyword>
<dbReference type="InterPro" id="IPR027417">
    <property type="entry name" value="P-loop_NTPase"/>
</dbReference>
<dbReference type="SUPFAM" id="SSF48452">
    <property type="entry name" value="TPR-like"/>
    <property type="match status" value="1"/>
</dbReference>
<dbReference type="InterPro" id="IPR019734">
    <property type="entry name" value="TPR_rpt"/>
</dbReference>
<name>A0ABW3K2U5_9BACT</name>
<dbReference type="InterPro" id="IPR041569">
    <property type="entry name" value="AAA_lid_3"/>
</dbReference>
<evidence type="ECO:0000256" key="1">
    <source>
        <dbReference type="ARBA" id="ARBA00022741"/>
    </source>
</evidence>
<dbReference type="InterPro" id="IPR011990">
    <property type="entry name" value="TPR-like_helical_dom_sf"/>
</dbReference>